<dbReference type="InterPro" id="IPR050319">
    <property type="entry name" value="ABC_transp_ATP-bind"/>
</dbReference>
<protein>
    <submittedName>
        <fullName evidence="6">Oligopeptide/dipeptide ABC transporter ATP-binding protein</fullName>
    </submittedName>
</protein>
<dbReference type="Pfam" id="PF00005">
    <property type="entry name" value="ABC_tran"/>
    <property type="match status" value="1"/>
</dbReference>
<dbReference type="PANTHER" id="PTHR43776:SF7">
    <property type="entry name" value="D,D-DIPEPTIDE TRANSPORT ATP-BINDING PROTEIN DDPF-RELATED"/>
    <property type="match status" value="1"/>
</dbReference>
<evidence type="ECO:0000313" key="6">
    <source>
        <dbReference type="EMBL" id="MBB5627139.1"/>
    </source>
</evidence>
<dbReference type="InterPro" id="IPR013563">
    <property type="entry name" value="Oligopep_ABC_C"/>
</dbReference>
<dbReference type="Pfam" id="PF08352">
    <property type="entry name" value="oligo_HPY"/>
    <property type="match status" value="1"/>
</dbReference>
<dbReference type="GO" id="GO:0005524">
    <property type="term" value="F:ATP binding"/>
    <property type="evidence" value="ECO:0007669"/>
    <property type="project" value="UniProtKB-KW"/>
</dbReference>
<evidence type="ECO:0000313" key="7">
    <source>
        <dbReference type="Proteomes" id="UP000588112"/>
    </source>
</evidence>
<evidence type="ECO:0000256" key="1">
    <source>
        <dbReference type="ARBA" id="ARBA00005417"/>
    </source>
</evidence>
<accession>A0A7W8Z484</accession>
<dbReference type="Proteomes" id="UP000588112">
    <property type="component" value="Unassembled WGS sequence"/>
</dbReference>
<sequence length="325" mass="34529">MPDSTVAPLLDVRGLVKTFPAPEGGRTRAVDGVSLSVPRGETYGLVGESGSGKSTLGRCVLRLTEPDAGTVLFDGRDVGALPPGSLRRLRARVQVVFQDPHGSLNRRQTVRDIVAAPLRAHGAGTAREREARVAELLDLVQLPAGVGGRRPRELSGGQAQRVAIARALALRPDFVVLDEAVSALDVSVRAQILNLLSGLQRELGLTYLFISHDLGIVRYMARRVGVMYRGRIVEEAPREVFFSAPRHPYTRLLLDAVPVADPARRRARASGAAPVTEAVAAGGCRFLPRCPVGAGRDLCATQDPPLQGAGSPPAFVACHYPGVNG</sequence>
<keyword evidence="2" id="KW-0813">Transport</keyword>
<dbReference type="CDD" id="cd03257">
    <property type="entry name" value="ABC_NikE_OppD_transporters"/>
    <property type="match status" value="1"/>
</dbReference>
<dbReference type="InterPro" id="IPR017871">
    <property type="entry name" value="ABC_transporter-like_CS"/>
</dbReference>
<gene>
    <name evidence="6" type="ORF">BJ981_002838</name>
</gene>
<dbReference type="PROSITE" id="PS00211">
    <property type="entry name" value="ABC_TRANSPORTER_1"/>
    <property type="match status" value="1"/>
</dbReference>
<dbReference type="RefSeq" id="WP_184611580.1">
    <property type="nucleotide sequence ID" value="NZ_BOOS01000048.1"/>
</dbReference>
<evidence type="ECO:0000256" key="4">
    <source>
        <dbReference type="ARBA" id="ARBA00022840"/>
    </source>
</evidence>
<dbReference type="EMBL" id="JACHBR010000001">
    <property type="protein sequence ID" value="MBB5627139.1"/>
    <property type="molecule type" value="Genomic_DNA"/>
</dbReference>
<comment type="caution">
    <text evidence="6">The sequence shown here is derived from an EMBL/GenBank/DDBJ whole genome shotgun (WGS) entry which is preliminary data.</text>
</comment>
<dbReference type="InterPro" id="IPR003593">
    <property type="entry name" value="AAA+_ATPase"/>
</dbReference>
<dbReference type="Gene3D" id="3.40.50.300">
    <property type="entry name" value="P-loop containing nucleotide triphosphate hydrolases"/>
    <property type="match status" value="1"/>
</dbReference>
<dbReference type="SUPFAM" id="SSF52540">
    <property type="entry name" value="P-loop containing nucleoside triphosphate hydrolases"/>
    <property type="match status" value="1"/>
</dbReference>
<evidence type="ECO:0000259" key="5">
    <source>
        <dbReference type="PROSITE" id="PS50893"/>
    </source>
</evidence>
<feature type="domain" description="ABC transporter" evidence="5">
    <location>
        <begin position="10"/>
        <end position="254"/>
    </location>
</feature>
<dbReference type="GO" id="GO:0016887">
    <property type="term" value="F:ATP hydrolysis activity"/>
    <property type="evidence" value="ECO:0007669"/>
    <property type="project" value="InterPro"/>
</dbReference>
<keyword evidence="7" id="KW-1185">Reference proteome</keyword>
<keyword evidence="3" id="KW-0547">Nucleotide-binding</keyword>
<dbReference type="PANTHER" id="PTHR43776">
    <property type="entry name" value="TRANSPORT ATP-BINDING PROTEIN"/>
    <property type="match status" value="1"/>
</dbReference>
<dbReference type="PROSITE" id="PS50893">
    <property type="entry name" value="ABC_TRANSPORTER_2"/>
    <property type="match status" value="1"/>
</dbReference>
<dbReference type="NCBIfam" id="TIGR01727">
    <property type="entry name" value="oligo_HPY"/>
    <property type="match status" value="1"/>
</dbReference>
<dbReference type="SMART" id="SM00382">
    <property type="entry name" value="AAA"/>
    <property type="match status" value="1"/>
</dbReference>
<dbReference type="GO" id="GO:0055085">
    <property type="term" value="P:transmembrane transport"/>
    <property type="evidence" value="ECO:0007669"/>
    <property type="project" value="UniProtKB-ARBA"/>
</dbReference>
<dbReference type="InterPro" id="IPR003439">
    <property type="entry name" value="ABC_transporter-like_ATP-bd"/>
</dbReference>
<name>A0A7W8Z484_9ACTN</name>
<evidence type="ECO:0000256" key="2">
    <source>
        <dbReference type="ARBA" id="ARBA00022448"/>
    </source>
</evidence>
<dbReference type="GO" id="GO:0015833">
    <property type="term" value="P:peptide transport"/>
    <property type="evidence" value="ECO:0007669"/>
    <property type="project" value="InterPro"/>
</dbReference>
<organism evidence="6 7">
    <name type="scientific">Sphaerisporangium krabiense</name>
    <dbReference type="NCBI Taxonomy" id="763782"/>
    <lineage>
        <taxon>Bacteria</taxon>
        <taxon>Bacillati</taxon>
        <taxon>Actinomycetota</taxon>
        <taxon>Actinomycetes</taxon>
        <taxon>Streptosporangiales</taxon>
        <taxon>Streptosporangiaceae</taxon>
        <taxon>Sphaerisporangium</taxon>
    </lineage>
</organism>
<dbReference type="AlphaFoldDB" id="A0A7W8Z484"/>
<keyword evidence="4 6" id="KW-0067">ATP-binding</keyword>
<proteinExistence type="inferred from homology"/>
<dbReference type="InterPro" id="IPR027417">
    <property type="entry name" value="P-loop_NTPase"/>
</dbReference>
<reference evidence="6 7" key="1">
    <citation type="submission" date="2020-08" db="EMBL/GenBank/DDBJ databases">
        <title>Sequencing the genomes of 1000 actinobacteria strains.</title>
        <authorList>
            <person name="Klenk H.-P."/>
        </authorList>
    </citation>
    <scope>NUCLEOTIDE SEQUENCE [LARGE SCALE GENOMIC DNA]</scope>
    <source>
        <strain evidence="6 7">DSM 45790</strain>
    </source>
</reference>
<comment type="similarity">
    <text evidence="1">Belongs to the ABC transporter superfamily.</text>
</comment>
<evidence type="ECO:0000256" key="3">
    <source>
        <dbReference type="ARBA" id="ARBA00022741"/>
    </source>
</evidence>